<evidence type="ECO:0000256" key="4">
    <source>
        <dbReference type="ARBA" id="ARBA00022555"/>
    </source>
</evidence>
<keyword evidence="14" id="KW-1185">Reference proteome</keyword>
<dbReference type="STRING" id="1123291.SAMN04490355_102532"/>
<protein>
    <recommendedName>
        <fullName evidence="3">Alanine--tRNA ligase</fullName>
        <ecNumber evidence="2">6.1.1.7</ecNumber>
    </recommendedName>
    <alternativeName>
        <fullName evidence="11">Alanyl-tRNA synthetase</fullName>
    </alternativeName>
</protein>
<evidence type="ECO:0000256" key="10">
    <source>
        <dbReference type="ARBA" id="ARBA00023146"/>
    </source>
</evidence>
<dbReference type="InterPro" id="IPR018163">
    <property type="entry name" value="Thr/Ala-tRNA-synth_IIc_edit"/>
</dbReference>
<reference evidence="14" key="1">
    <citation type="submission" date="2016-10" db="EMBL/GenBank/DDBJ databases">
        <authorList>
            <person name="Varghese N."/>
            <person name="Submissions S."/>
        </authorList>
    </citation>
    <scope>NUCLEOTIDE SEQUENCE [LARGE SCALE GENOMIC DNA]</scope>
    <source>
        <strain evidence="14">DSM 13327</strain>
    </source>
</reference>
<dbReference type="EMBL" id="FOTS01000025">
    <property type="protein sequence ID" value="SFL91133.1"/>
    <property type="molecule type" value="Genomic_DNA"/>
</dbReference>
<dbReference type="GO" id="GO:0005524">
    <property type="term" value="F:ATP binding"/>
    <property type="evidence" value="ECO:0007669"/>
    <property type="project" value="UniProtKB-KW"/>
</dbReference>
<dbReference type="SMART" id="SM00863">
    <property type="entry name" value="tRNA_SAD"/>
    <property type="match status" value="1"/>
</dbReference>
<proteinExistence type="inferred from homology"/>
<evidence type="ECO:0000259" key="12">
    <source>
        <dbReference type="SMART" id="SM00863"/>
    </source>
</evidence>
<dbReference type="AlphaFoldDB" id="A0A1I4LK24"/>
<dbReference type="FunFam" id="3.10.310.40:FF:000001">
    <property type="entry name" value="Alanine--tRNA ligase"/>
    <property type="match status" value="1"/>
</dbReference>
<dbReference type="GO" id="GO:0006419">
    <property type="term" value="P:alanyl-tRNA aminoacylation"/>
    <property type="evidence" value="ECO:0007669"/>
    <property type="project" value="TreeGrafter"/>
</dbReference>
<dbReference type="Gene3D" id="3.30.980.10">
    <property type="entry name" value="Threonyl-trna Synthetase, Chain A, domain 2"/>
    <property type="match status" value="1"/>
</dbReference>
<dbReference type="Pfam" id="PF07973">
    <property type="entry name" value="tRNA_SAD"/>
    <property type="match status" value="1"/>
</dbReference>
<evidence type="ECO:0000256" key="7">
    <source>
        <dbReference type="ARBA" id="ARBA00022840"/>
    </source>
</evidence>
<dbReference type="PANTHER" id="PTHR11777">
    <property type="entry name" value="ALANYL-TRNA SYNTHETASE"/>
    <property type="match status" value="1"/>
</dbReference>
<dbReference type="SUPFAM" id="SSF55186">
    <property type="entry name" value="ThrRS/AlaRS common domain"/>
    <property type="match status" value="1"/>
</dbReference>
<keyword evidence="8" id="KW-0694">RNA-binding</keyword>
<keyword evidence="5" id="KW-0436">Ligase</keyword>
<evidence type="ECO:0000256" key="2">
    <source>
        <dbReference type="ARBA" id="ARBA00013168"/>
    </source>
</evidence>
<evidence type="ECO:0000256" key="11">
    <source>
        <dbReference type="ARBA" id="ARBA00032577"/>
    </source>
</evidence>
<feature type="domain" description="Threonyl/alanyl tRNA synthetase SAD" evidence="12">
    <location>
        <begin position="78"/>
        <end position="120"/>
    </location>
</feature>
<dbReference type="InterPro" id="IPR003156">
    <property type="entry name" value="DHHA1_dom"/>
</dbReference>
<keyword evidence="10 13" id="KW-0030">Aminoacyl-tRNA synthetase</keyword>
<dbReference type="Proteomes" id="UP000199520">
    <property type="component" value="Unassembled WGS sequence"/>
</dbReference>
<dbReference type="Pfam" id="PF02272">
    <property type="entry name" value="DHHA1"/>
    <property type="match status" value="1"/>
</dbReference>
<accession>A0A1I4LK24</accession>
<dbReference type="GO" id="GO:0004813">
    <property type="term" value="F:alanine-tRNA ligase activity"/>
    <property type="evidence" value="ECO:0007669"/>
    <property type="project" value="UniProtKB-EC"/>
</dbReference>
<keyword evidence="6" id="KW-0547">Nucleotide-binding</keyword>
<evidence type="ECO:0000256" key="9">
    <source>
        <dbReference type="ARBA" id="ARBA00022917"/>
    </source>
</evidence>
<keyword evidence="7" id="KW-0067">ATP-binding</keyword>
<sequence length="301" mass="33484">MHFFSVLQANTVSFHLGTESSQIDIDLETLTFENLVEVEEFANQIIFSSKALHTYWANQDTLHSFPLRKSPIKDFSEIRLVEIADFDYSACCGTHVATTGEIGLIKIRSWERKNNGVRIDFVCGWRALRDYQQKNSTIQQVSNRLSLPSTAILQGIEKQLLKTEALSKELISIKQEFYHNLATTLFLQGEIIGNYKLIVHVLTNTTPNEVNSLAKELVSNPQTIACICGTNTDETKIHLVFSASPDVPLSMNHELKNILPLLDGKGGGSPQSAQGGGSKIDQLPNALTLATSHIKEQLYLL</sequence>
<dbReference type="InterPro" id="IPR012947">
    <property type="entry name" value="tRNA_SAD"/>
</dbReference>
<dbReference type="EC" id="6.1.1.7" evidence="2"/>
<keyword evidence="4" id="KW-0820">tRNA-binding</keyword>
<dbReference type="GO" id="GO:0002161">
    <property type="term" value="F:aminoacyl-tRNA deacylase activity"/>
    <property type="evidence" value="ECO:0007669"/>
    <property type="project" value="TreeGrafter"/>
</dbReference>
<evidence type="ECO:0000313" key="13">
    <source>
        <dbReference type="EMBL" id="SFL91133.1"/>
    </source>
</evidence>
<evidence type="ECO:0000256" key="8">
    <source>
        <dbReference type="ARBA" id="ARBA00022884"/>
    </source>
</evidence>
<organism evidence="13 14">
    <name type="scientific">Pelosinus propionicus DSM 13327</name>
    <dbReference type="NCBI Taxonomy" id="1123291"/>
    <lineage>
        <taxon>Bacteria</taxon>
        <taxon>Bacillati</taxon>
        <taxon>Bacillota</taxon>
        <taxon>Negativicutes</taxon>
        <taxon>Selenomonadales</taxon>
        <taxon>Sporomusaceae</taxon>
        <taxon>Pelosinus</taxon>
    </lineage>
</organism>
<evidence type="ECO:0000256" key="1">
    <source>
        <dbReference type="ARBA" id="ARBA00008226"/>
    </source>
</evidence>
<name>A0A1I4LK24_9FIRM</name>
<gene>
    <name evidence="13" type="ORF">SAMN04490355_102532</name>
</gene>
<keyword evidence="9" id="KW-0648">Protein biosynthesis</keyword>
<dbReference type="InterPro" id="IPR050058">
    <property type="entry name" value="Ala-tRNA_ligase"/>
</dbReference>
<evidence type="ECO:0000256" key="6">
    <source>
        <dbReference type="ARBA" id="ARBA00022741"/>
    </source>
</evidence>
<evidence type="ECO:0000313" key="14">
    <source>
        <dbReference type="Proteomes" id="UP000199520"/>
    </source>
</evidence>
<dbReference type="Gene3D" id="3.10.310.40">
    <property type="match status" value="1"/>
</dbReference>
<dbReference type="GO" id="GO:0000049">
    <property type="term" value="F:tRNA binding"/>
    <property type="evidence" value="ECO:0007669"/>
    <property type="project" value="UniProtKB-KW"/>
</dbReference>
<comment type="similarity">
    <text evidence="1">Belongs to the class-II aminoacyl-tRNA synthetase family.</text>
</comment>
<evidence type="ECO:0000256" key="5">
    <source>
        <dbReference type="ARBA" id="ARBA00022598"/>
    </source>
</evidence>
<evidence type="ECO:0000256" key="3">
    <source>
        <dbReference type="ARBA" id="ARBA00017959"/>
    </source>
</evidence>
<dbReference type="PANTHER" id="PTHR11777:SF9">
    <property type="entry name" value="ALANINE--TRNA LIGASE, CYTOPLASMIC"/>
    <property type="match status" value="1"/>
</dbReference>